<dbReference type="Pfam" id="PF24986">
    <property type="entry name" value="PRC_RimM"/>
    <property type="match status" value="1"/>
</dbReference>
<dbReference type="InterPro" id="IPR009000">
    <property type="entry name" value="Transl_B-barrel_sf"/>
</dbReference>
<dbReference type="EMBL" id="JACHFM010000002">
    <property type="protein sequence ID" value="MBB5222334.1"/>
    <property type="molecule type" value="Genomic_DNA"/>
</dbReference>
<dbReference type="GO" id="GO:0042274">
    <property type="term" value="P:ribosomal small subunit biogenesis"/>
    <property type="evidence" value="ECO:0007669"/>
    <property type="project" value="UniProtKB-UniRule"/>
</dbReference>
<protein>
    <recommendedName>
        <fullName evidence="5">Ribosome maturation factor RimM</fullName>
    </recommendedName>
</protein>
<gene>
    <name evidence="5" type="primary">rimM</name>
    <name evidence="8" type="ORF">HNP73_002270</name>
</gene>
<keyword evidence="9" id="KW-1185">Reference proteome</keyword>
<dbReference type="InterPro" id="IPR011961">
    <property type="entry name" value="RimM"/>
</dbReference>
<evidence type="ECO:0000313" key="9">
    <source>
        <dbReference type="Proteomes" id="UP000549457"/>
    </source>
</evidence>
<dbReference type="NCBIfam" id="TIGR02273">
    <property type="entry name" value="16S_RimM"/>
    <property type="match status" value="1"/>
</dbReference>
<dbReference type="Pfam" id="PF01782">
    <property type="entry name" value="RimM"/>
    <property type="match status" value="1"/>
</dbReference>
<evidence type="ECO:0000256" key="2">
    <source>
        <dbReference type="ARBA" id="ARBA00022517"/>
    </source>
</evidence>
<organism evidence="8 9">
    <name type="scientific">Amaricoccus macauensis</name>
    <dbReference type="NCBI Taxonomy" id="57001"/>
    <lineage>
        <taxon>Bacteria</taxon>
        <taxon>Pseudomonadati</taxon>
        <taxon>Pseudomonadota</taxon>
        <taxon>Alphaproteobacteria</taxon>
        <taxon>Rhodobacterales</taxon>
        <taxon>Paracoccaceae</taxon>
        <taxon>Amaricoccus</taxon>
    </lineage>
</organism>
<comment type="subunit">
    <text evidence="5">Binds ribosomal protein uS19.</text>
</comment>
<evidence type="ECO:0000256" key="4">
    <source>
        <dbReference type="ARBA" id="ARBA00023186"/>
    </source>
</evidence>
<reference evidence="8 9" key="1">
    <citation type="submission" date="2020-08" db="EMBL/GenBank/DDBJ databases">
        <title>Genomic Encyclopedia of Type Strains, Phase IV (KMG-IV): sequencing the most valuable type-strain genomes for metagenomic binning, comparative biology and taxonomic classification.</title>
        <authorList>
            <person name="Goeker M."/>
        </authorList>
    </citation>
    <scope>NUCLEOTIDE SEQUENCE [LARGE SCALE GENOMIC DNA]</scope>
    <source>
        <strain evidence="8 9">DSM 101730</strain>
    </source>
</reference>
<dbReference type="GO" id="GO:0006364">
    <property type="term" value="P:rRNA processing"/>
    <property type="evidence" value="ECO:0007669"/>
    <property type="project" value="UniProtKB-UniRule"/>
</dbReference>
<sequence length="169" mass="17641">MPEPANHTCVGAIAGAFGVHGEVRLKSFCADPAAIASYAPLVSESGQSFGVRLLRPITGAFAARLTGVLTREQAEALKGTRLYAPRDRLPPLDEDEYYHADLIGLTVFDTGGAKLGTVRAVLDHGAGDILEVARPGAAEILIPFTLAAVPTVDLAGRRIVVDPPAESAD</sequence>
<keyword evidence="1 5" id="KW-0963">Cytoplasm</keyword>
<evidence type="ECO:0000256" key="5">
    <source>
        <dbReference type="HAMAP-Rule" id="MF_00014"/>
    </source>
</evidence>
<keyword evidence="4 5" id="KW-0143">Chaperone</keyword>
<evidence type="ECO:0000256" key="1">
    <source>
        <dbReference type="ARBA" id="ARBA00022490"/>
    </source>
</evidence>
<evidence type="ECO:0000259" key="6">
    <source>
        <dbReference type="Pfam" id="PF01782"/>
    </source>
</evidence>
<dbReference type="InterPro" id="IPR002676">
    <property type="entry name" value="RimM_N"/>
</dbReference>
<dbReference type="GO" id="GO:0043022">
    <property type="term" value="F:ribosome binding"/>
    <property type="evidence" value="ECO:0007669"/>
    <property type="project" value="InterPro"/>
</dbReference>
<dbReference type="AlphaFoldDB" id="A0A840SMW0"/>
<evidence type="ECO:0000256" key="3">
    <source>
        <dbReference type="ARBA" id="ARBA00022552"/>
    </source>
</evidence>
<name>A0A840SMW0_9RHOB</name>
<dbReference type="InterPro" id="IPR011033">
    <property type="entry name" value="PRC_barrel-like_sf"/>
</dbReference>
<dbReference type="SUPFAM" id="SSF50447">
    <property type="entry name" value="Translation proteins"/>
    <property type="match status" value="1"/>
</dbReference>
<evidence type="ECO:0000259" key="7">
    <source>
        <dbReference type="Pfam" id="PF24986"/>
    </source>
</evidence>
<accession>A0A840SMW0</accession>
<dbReference type="PANTHER" id="PTHR33692">
    <property type="entry name" value="RIBOSOME MATURATION FACTOR RIMM"/>
    <property type="match status" value="1"/>
</dbReference>
<comment type="caution">
    <text evidence="8">The sequence shown here is derived from an EMBL/GenBank/DDBJ whole genome shotgun (WGS) entry which is preliminary data.</text>
</comment>
<feature type="domain" description="RimM N-terminal" evidence="6">
    <location>
        <begin position="9"/>
        <end position="87"/>
    </location>
</feature>
<dbReference type="Gene3D" id="2.40.30.60">
    <property type="entry name" value="RimM"/>
    <property type="match status" value="1"/>
</dbReference>
<proteinExistence type="inferred from homology"/>
<feature type="domain" description="Ribosome maturation factor RimM PRC barrel" evidence="7">
    <location>
        <begin position="100"/>
        <end position="165"/>
    </location>
</feature>
<dbReference type="Proteomes" id="UP000549457">
    <property type="component" value="Unassembled WGS sequence"/>
</dbReference>
<dbReference type="SUPFAM" id="SSF50346">
    <property type="entry name" value="PRC-barrel domain"/>
    <property type="match status" value="1"/>
</dbReference>
<dbReference type="Gene3D" id="2.30.30.240">
    <property type="entry name" value="PRC-barrel domain"/>
    <property type="match status" value="1"/>
</dbReference>
<evidence type="ECO:0000313" key="8">
    <source>
        <dbReference type="EMBL" id="MBB5222334.1"/>
    </source>
</evidence>
<dbReference type="GO" id="GO:0005737">
    <property type="term" value="C:cytoplasm"/>
    <property type="evidence" value="ECO:0007669"/>
    <property type="project" value="UniProtKB-SubCell"/>
</dbReference>
<comment type="subcellular location">
    <subcellularLocation>
        <location evidence="5">Cytoplasm</location>
    </subcellularLocation>
</comment>
<dbReference type="PANTHER" id="PTHR33692:SF1">
    <property type="entry name" value="RIBOSOME MATURATION FACTOR RIMM"/>
    <property type="match status" value="1"/>
</dbReference>
<comment type="function">
    <text evidence="5">An accessory protein needed during the final step in the assembly of 30S ribosomal subunit, possibly for assembly of the head region. Essential for efficient processing of 16S rRNA. May be needed both before and after RbfA during the maturation of 16S rRNA. It has affinity for free ribosomal 30S subunits but not for 70S ribosomes.</text>
</comment>
<dbReference type="GO" id="GO:0005840">
    <property type="term" value="C:ribosome"/>
    <property type="evidence" value="ECO:0007669"/>
    <property type="project" value="InterPro"/>
</dbReference>
<dbReference type="HAMAP" id="MF_00014">
    <property type="entry name" value="Ribosome_mat_RimM"/>
    <property type="match status" value="1"/>
</dbReference>
<dbReference type="InterPro" id="IPR036976">
    <property type="entry name" value="RimM_N_sf"/>
</dbReference>
<comment type="domain">
    <text evidence="5">The PRC barrel domain binds ribosomal protein uS19.</text>
</comment>
<keyword evidence="2 5" id="KW-0690">Ribosome biogenesis</keyword>
<dbReference type="InterPro" id="IPR056792">
    <property type="entry name" value="PRC_RimM"/>
</dbReference>
<dbReference type="RefSeq" id="WP_184148998.1">
    <property type="nucleotide sequence ID" value="NZ_JACHFM010000002.1"/>
</dbReference>
<keyword evidence="3 5" id="KW-0698">rRNA processing</keyword>
<comment type="similarity">
    <text evidence="5">Belongs to the RimM family.</text>
</comment>